<name>A0A342RZN0_9FLOR</name>
<gene>
    <name evidence="3" type="primary">ycf41</name>
</gene>
<dbReference type="EMBL" id="KX525588">
    <property type="protein sequence ID" value="AOL58176.1"/>
    <property type="molecule type" value="Genomic_DNA"/>
</dbReference>
<evidence type="ECO:0000256" key="1">
    <source>
        <dbReference type="ARBA" id="ARBA00023125"/>
    </source>
</evidence>
<protein>
    <submittedName>
        <fullName evidence="3">Conserved hypothetical plastid protein</fullName>
    </submittedName>
</protein>
<evidence type="ECO:0000313" key="3">
    <source>
        <dbReference type="EMBL" id="AOL58176.1"/>
    </source>
</evidence>
<dbReference type="InterPro" id="IPR000424">
    <property type="entry name" value="Primosome_PriB/ssb"/>
</dbReference>
<dbReference type="GeneID" id="29072154"/>
<geneLocation type="plastid" evidence="3"/>
<dbReference type="RefSeq" id="YP_009295692.1">
    <property type="nucleotide sequence ID" value="NC_031167.1"/>
</dbReference>
<organism evidence="3">
    <name type="scientific">Mastocarpus papillatus</name>
    <dbReference type="NCBI Taxonomy" id="31436"/>
    <lineage>
        <taxon>Eukaryota</taxon>
        <taxon>Rhodophyta</taxon>
        <taxon>Florideophyceae</taxon>
        <taxon>Rhodymeniophycidae</taxon>
        <taxon>Gigartinales</taxon>
        <taxon>Phyllophoraceae</taxon>
        <taxon>Mastocarpus</taxon>
    </lineage>
</organism>
<evidence type="ECO:0000256" key="2">
    <source>
        <dbReference type="PROSITE-ProRule" id="PRU00252"/>
    </source>
</evidence>
<dbReference type="AlphaFoldDB" id="A0A342RZN0"/>
<keyword evidence="3" id="KW-0934">Plastid</keyword>
<dbReference type="PROSITE" id="PS50935">
    <property type="entry name" value="SSB"/>
    <property type="match status" value="1"/>
</dbReference>
<dbReference type="SUPFAM" id="SSF50249">
    <property type="entry name" value="Nucleic acid-binding proteins"/>
    <property type="match status" value="1"/>
</dbReference>
<reference evidence="3" key="1">
    <citation type="journal article" date="2016" name="Mitochondrial DNA Part B Resour">
        <title>Organellar genome analysis of the heteromorphic red alga Mastocarpus papillatus (Phyllophoraceae, Rhodophyta).</title>
        <authorList>
            <person name="Hughey J.R."/>
            <person name="Mumford T.F."/>
            <person name="Navarrete-Fernandez T.M."/>
            <person name="Huber S.R."/>
            <person name="Freese J.M."/>
            <person name="Murray E.M.C."/>
            <person name="Sissini M.N."/>
            <person name="Gentilhomme A."/>
        </authorList>
    </citation>
    <scope>NUCLEOTIDE SEQUENCE</scope>
</reference>
<sequence length="106" mass="12310">MNICTITGKILKQPRLLRYNKKALTKIFICMPNNKRGVSFYNIKAHATGKIGMEIFDVYRKGDFVIIEGFINIKIKKITMNNKYIKIIKSIHIKINRIHPASLIFT</sequence>
<dbReference type="InterPro" id="IPR012340">
    <property type="entry name" value="NA-bd_OB-fold"/>
</dbReference>
<keyword evidence="1 2" id="KW-0238">DNA-binding</keyword>
<accession>A0A342RZN0</accession>
<dbReference type="GO" id="GO:0003697">
    <property type="term" value="F:single-stranded DNA binding"/>
    <property type="evidence" value="ECO:0007669"/>
    <property type="project" value="InterPro"/>
</dbReference>
<proteinExistence type="predicted"/>